<dbReference type="PANTHER" id="PTHR11364">
    <property type="entry name" value="THIOSULFATE SULFERTANSFERASE"/>
    <property type="match status" value="1"/>
</dbReference>
<evidence type="ECO:0000256" key="3">
    <source>
        <dbReference type="SAM" id="SignalP"/>
    </source>
</evidence>
<evidence type="ECO:0000256" key="1">
    <source>
        <dbReference type="ARBA" id="ARBA00022679"/>
    </source>
</evidence>
<feature type="signal peptide" evidence="3">
    <location>
        <begin position="1"/>
        <end position="19"/>
    </location>
</feature>
<dbReference type="InterPro" id="IPR036873">
    <property type="entry name" value="Rhodanese-like_dom_sf"/>
</dbReference>
<feature type="chain" id="PRO_5032777963" description="Rhodanese domain-containing protein" evidence="3">
    <location>
        <begin position="20"/>
        <end position="590"/>
    </location>
</feature>
<reference evidence="5" key="1">
    <citation type="submission" date="2021-02" db="EMBL/GenBank/DDBJ databases">
        <authorList>
            <person name="Nowell W R."/>
        </authorList>
    </citation>
    <scope>NUCLEOTIDE SEQUENCE</scope>
    <source>
        <strain evidence="5">Ploen Becks lab</strain>
    </source>
</reference>
<dbReference type="PROSITE" id="PS50206">
    <property type="entry name" value="RHODANESE_3"/>
    <property type="match status" value="2"/>
</dbReference>
<keyword evidence="6" id="KW-1185">Reference proteome</keyword>
<dbReference type="PANTHER" id="PTHR11364:SF27">
    <property type="entry name" value="SULFURTRANSFERASE"/>
    <property type="match status" value="1"/>
</dbReference>
<name>A0A813N7R2_9BILA</name>
<evidence type="ECO:0000259" key="4">
    <source>
        <dbReference type="PROSITE" id="PS50206"/>
    </source>
</evidence>
<dbReference type="AlphaFoldDB" id="A0A813N7R2"/>
<evidence type="ECO:0000313" key="5">
    <source>
        <dbReference type="EMBL" id="CAF0732362.1"/>
    </source>
</evidence>
<keyword evidence="2" id="KW-0677">Repeat</keyword>
<protein>
    <recommendedName>
        <fullName evidence="4">Rhodanese domain-containing protein</fullName>
    </recommendedName>
</protein>
<feature type="domain" description="Rhodanese" evidence="4">
    <location>
        <begin position="228"/>
        <end position="318"/>
    </location>
</feature>
<dbReference type="InterPro" id="IPR001763">
    <property type="entry name" value="Rhodanese-like_dom"/>
</dbReference>
<dbReference type="EMBL" id="CAJNOC010000244">
    <property type="protein sequence ID" value="CAF0732362.1"/>
    <property type="molecule type" value="Genomic_DNA"/>
</dbReference>
<feature type="domain" description="Rhodanese" evidence="4">
    <location>
        <begin position="368"/>
        <end position="490"/>
    </location>
</feature>
<comment type="caution">
    <text evidence="5">The sequence shown here is derived from an EMBL/GenBank/DDBJ whole genome shotgun (WGS) entry which is preliminary data.</text>
</comment>
<dbReference type="Pfam" id="PF00581">
    <property type="entry name" value="Rhodanese"/>
    <property type="match status" value="2"/>
</dbReference>
<organism evidence="5 6">
    <name type="scientific">Brachionus calyciflorus</name>
    <dbReference type="NCBI Taxonomy" id="104777"/>
    <lineage>
        <taxon>Eukaryota</taxon>
        <taxon>Metazoa</taxon>
        <taxon>Spiralia</taxon>
        <taxon>Gnathifera</taxon>
        <taxon>Rotifera</taxon>
        <taxon>Eurotatoria</taxon>
        <taxon>Monogononta</taxon>
        <taxon>Pseudotrocha</taxon>
        <taxon>Ploima</taxon>
        <taxon>Brachionidae</taxon>
        <taxon>Brachionus</taxon>
    </lineage>
</organism>
<keyword evidence="1" id="KW-0808">Transferase</keyword>
<sequence>MKYLIFLLFFALNIFKLNSEKNDNVKWINSNEFLQLISQFKNSNSKNYIVIDTRSSNEYNGWKSFDKMFQTEFDFNQTGLSNLYDFKSGHVTNSFNLDSDWLHLFDSTQLNTLIENRIGLKASNDSKKISVILYDINKQRLEKAKNYLNDNFNLDLIYLCKLSDDELSRYVLTSNITGNLFFQEPFYDQLLSPEALFAILRPHNVSYVVVTSPVTDYFLFEIGSENVYEQSHIPTAVFMKIEDFIDKNKRKSREEIAKNLLNYGILPYNTEMVILYGNPDPLLAFRMAIIMKAMGVKEVRVLNGGFRSWLIKNYPLETYRTKPITVNKNRIPQNLKLYEEQANLALTPINYIVDENYISDLVKNNDVFKSQYLLVDIRTHDEFVGESSGYANVKYMGRIPGSLWGKAGSDPSQLEEYRNLDYTMRPGWDILKMWDDLGIDYKKKNLIFYCGNGLRSSEVLFYAEVMGLYKISMYDGGWSDWSANLKNTFQLGEDPDEDIIAFEKYSTTSATSTSTKSGNNTGGSLSTIKKVNGSTLATTLSNTKKTTANQNDLFYKNQFDSVTADPSHGSLAKANLFCFIFSLILVINLF</sequence>
<dbReference type="SMART" id="SM00450">
    <property type="entry name" value="RHOD"/>
    <property type="match status" value="2"/>
</dbReference>
<dbReference type="GO" id="GO:0004792">
    <property type="term" value="F:thiosulfate-cyanide sulfurtransferase activity"/>
    <property type="evidence" value="ECO:0007669"/>
    <property type="project" value="TreeGrafter"/>
</dbReference>
<dbReference type="Gene3D" id="3.40.250.10">
    <property type="entry name" value="Rhodanese-like domain"/>
    <property type="match status" value="3"/>
</dbReference>
<evidence type="ECO:0000256" key="2">
    <source>
        <dbReference type="ARBA" id="ARBA00022737"/>
    </source>
</evidence>
<dbReference type="SUPFAM" id="SSF52821">
    <property type="entry name" value="Rhodanese/Cell cycle control phosphatase"/>
    <property type="match status" value="3"/>
</dbReference>
<gene>
    <name evidence="5" type="ORF">OXX778_LOCUS2918</name>
</gene>
<proteinExistence type="predicted"/>
<keyword evidence="3" id="KW-0732">Signal</keyword>
<dbReference type="InterPro" id="IPR045078">
    <property type="entry name" value="TST/MPST-like"/>
</dbReference>
<accession>A0A813N7R2</accession>
<evidence type="ECO:0000313" key="6">
    <source>
        <dbReference type="Proteomes" id="UP000663879"/>
    </source>
</evidence>
<dbReference type="Proteomes" id="UP000663879">
    <property type="component" value="Unassembled WGS sequence"/>
</dbReference>
<dbReference type="OrthoDB" id="566238at2759"/>